<dbReference type="PRINTS" id="PR01607">
    <property type="entry name" value="APYRASEFAMLY"/>
</dbReference>
<dbReference type="Gene3D" id="3.60.21.10">
    <property type="match status" value="1"/>
</dbReference>
<protein>
    <submittedName>
        <fullName evidence="3">Bifunctional metallophosphatase/5'-nucleotidase</fullName>
    </submittedName>
</protein>
<dbReference type="GO" id="GO:0009166">
    <property type="term" value="P:nucleotide catabolic process"/>
    <property type="evidence" value="ECO:0007669"/>
    <property type="project" value="InterPro"/>
</dbReference>
<dbReference type="Pfam" id="PF00149">
    <property type="entry name" value="Metallophos"/>
    <property type="match status" value="1"/>
</dbReference>
<name>A0A3M9MCE0_9MICO</name>
<dbReference type="GO" id="GO:0016787">
    <property type="term" value="F:hydrolase activity"/>
    <property type="evidence" value="ECO:0007669"/>
    <property type="project" value="UniProtKB-KW"/>
</dbReference>
<dbReference type="OrthoDB" id="1016457at2"/>
<dbReference type="RefSeq" id="WP_123271065.1">
    <property type="nucleotide sequence ID" value="NZ_RJJQ01000007.1"/>
</dbReference>
<feature type="domain" description="Calcineurin-like phosphoesterase" evidence="2">
    <location>
        <begin position="6"/>
        <end position="200"/>
    </location>
</feature>
<dbReference type="InterPro" id="IPR006179">
    <property type="entry name" value="5_nucleotidase/apyrase"/>
</dbReference>
<sequence length="442" mass="46602">MTTLEILHWNDVHGRYAALARASHRAKQIRAEAEHPVLLMDGGDIEESSVRLSALSYGTSGWRALRAAGVDVAVPGNGGLMRYGPRVLPRYAEALGSPPVLANLGVDGGLLPGVAPYRLIDAGEVRVGVIGITVPASVYGSFGMQEFGLFQCVDRAARQVRREGADVVVVLSHCGVDLDRALSWDARGAVDLIVGGHTHTLLPDGDRAGLPIVQAGNYAEHLGRVRVQIEDGRVEVVSMTVEEIASGGPQDPAVLQEVSAAECDLEQWLAEPIGSSQGADFDPLTGGGAARLMAAALLARHPADVGVIFPAQLDAGLSTGVVRRCDLWALTSSPANAATATVTGAQLRRMALSGATDENAARSPRFLRGRSFGKLVMVGAEITDGEVLVGGERVRDDRVYRVTGCDIELSTYGGLFTAEPDDLVLHTPDILPEILEAYLVGT</sequence>
<dbReference type="Gene3D" id="3.90.780.10">
    <property type="entry name" value="5'-Nucleotidase, C-terminal domain"/>
    <property type="match status" value="1"/>
</dbReference>
<dbReference type="AlphaFoldDB" id="A0A3M9MCE0"/>
<comment type="caution">
    <text evidence="3">The sequence shown here is derived from an EMBL/GenBank/DDBJ whole genome shotgun (WGS) entry which is preliminary data.</text>
</comment>
<accession>A0A3M9MCE0</accession>
<dbReference type="EMBL" id="RJJQ01000007">
    <property type="protein sequence ID" value="RNI22865.1"/>
    <property type="molecule type" value="Genomic_DNA"/>
</dbReference>
<dbReference type="InterPro" id="IPR036907">
    <property type="entry name" value="5'-Nucleotdase_C_sf"/>
</dbReference>
<proteinExistence type="inferred from homology"/>
<keyword evidence="1" id="KW-0378">Hydrolase</keyword>
<dbReference type="InterPro" id="IPR004843">
    <property type="entry name" value="Calcineurin-like_PHP"/>
</dbReference>
<dbReference type="SUPFAM" id="SSF56300">
    <property type="entry name" value="Metallo-dependent phosphatases"/>
    <property type="match status" value="1"/>
</dbReference>
<dbReference type="GO" id="GO:0000166">
    <property type="term" value="F:nucleotide binding"/>
    <property type="evidence" value="ECO:0007669"/>
    <property type="project" value="UniProtKB-KW"/>
</dbReference>
<gene>
    <name evidence="3" type="ORF">EFY87_08635</name>
</gene>
<dbReference type="SUPFAM" id="SSF55816">
    <property type="entry name" value="5'-nucleotidase (syn. UDP-sugar hydrolase), C-terminal domain"/>
    <property type="match status" value="1"/>
</dbReference>
<dbReference type="PANTHER" id="PTHR11575:SF24">
    <property type="entry name" value="5'-NUCLEOTIDASE"/>
    <property type="match status" value="1"/>
</dbReference>
<comment type="similarity">
    <text evidence="1">Belongs to the 5'-nucleotidase family.</text>
</comment>
<keyword evidence="1" id="KW-0547">Nucleotide-binding</keyword>
<dbReference type="InterPro" id="IPR029052">
    <property type="entry name" value="Metallo-depent_PP-like"/>
</dbReference>
<evidence type="ECO:0000256" key="1">
    <source>
        <dbReference type="RuleBase" id="RU362119"/>
    </source>
</evidence>
<evidence type="ECO:0000259" key="2">
    <source>
        <dbReference type="Pfam" id="PF00149"/>
    </source>
</evidence>
<evidence type="ECO:0000313" key="3">
    <source>
        <dbReference type="EMBL" id="RNI22865.1"/>
    </source>
</evidence>
<dbReference type="PANTHER" id="PTHR11575">
    <property type="entry name" value="5'-NUCLEOTIDASE-RELATED"/>
    <property type="match status" value="1"/>
</dbReference>
<keyword evidence="4" id="KW-1185">Reference proteome</keyword>
<reference evidence="3 4" key="1">
    <citation type="submission" date="2018-11" db="EMBL/GenBank/DDBJ databases">
        <title>Draft genome of Simplicispira Flexivirga sp. BO-16.</title>
        <authorList>
            <person name="Im W.T."/>
        </authorList>
    </citation>
    <scope>NUCLEOTIDE SEQUENCE [LARGE SCALE GENOMIC DNA]</scope>
    <source>
        <strain evidence="3 4">BO-16</strain>
    </source>
</reference>
<dbReference type="Proteomes" id="UP000271678">
    <property type="component" value="Unassembled WGS sequence"/>
</dbReference>
<organism evidence="3 4">
    <name type="scientific">Flexivirga caeni</name>
    <dbReference type="NCBI Taxonomy" id="2294115"/>
    <lineage>
        <taxon>Bacteria</taxon>
        <taxon>Bacillati</taxon>
        <taxon>Actinomycetota</taxon>
        <taxon>Actinomycetes</taxon>
        <taxon>Micrococcales</taxon>
        <taxon>Dermacoccaceae</taxon>
        <taxon>Flexivirga</taxon>
    </lineage>
</organism>
<evidence type="ECO:0000313" key="4">
    <source>
        <dbReference type="Proteomes" id="UP000271678"/>
    </source>
</evidence>